<evidence type="ECO:0000313" key="2">
    <source>
        <dbReference type="EMBL" id="AII07804.1"/>
    </source>
</evidence>
<evidence type="ECO:0000313" key="3">
    <source>
        <dbReference type="Proteomes" id="UP000028488"/>
    </source>
</evidence>
<organism evidence="2 3">
    <name type="scientific">Rhodococcus opacus</name>
    <name type="common">Nocardia opaca</name>
    <dbReference type="NCBI Taxonomy" id="37919"/>
    <lineage>
        <taxon>Bacteria</taxon>
        <taxon>Bacillati</taxon>
        <taxon>Actinomycetota</taxon>
        <taxon>Actinomycetes</taxon>
        <taxon>Mycobacteriales</taxon>
        <taxon>Nocardiaceae</taxon>
        <taxon>Rhodococcus</taxon>
    </lineage>
</organism>
<dbReference type="EMBL" id="CP008947">
    <property type="protein sequence ID" value="AII07804.1"/>
    <property type="molecule type" value="Genomic_DNA"/>
</dbReference>
<dbReference type="RefSeq" id="WP_128640719.1">
    <property type="nucleotide sequence ID" value="NZ_CP008947.1"/>
</dbReference>
<gene>
    <name evidence="2" type="ORF">EP51_25460</name>
</gene>
<protein>
    <submittedName>
        <fullName evidence="2">Uncharacterized protein</fullName>
    </submittedName>
</protein>
<dbReference type="Proteomes" id="UP000028488">
    <property type="component" value="Chromosome"/>
</dbReference>
<sequence>MTTLNVAGRVGATVLATVAISGFLASGTAAAAPSTVPFQVDPVIPLVELPTPHLAATVGDQPGVAVLHVRRTPGDGNPHSAVVHWVSLGTGASGSASFPTLDAQPVTIRPGSGQVVAFVDPQAIGTPGFGTFFVP</sequence>
<feature type="chain" id="PRO_5001711501" evidence="1">
    <location>
        <begin position="32"/>
        <end position="135"/>
    </location>
</feature>
<proteinExistence type="predicted"/>
<dbReference type="AlphaFoldDB" id="A0A076EWU0"/>
<accession>A0A076EWU0</accession>
<reference evidence="2 3" key="1">
    <citation type="submission" date="2014-07" db="EMBL/GenBank/DDBJ databases">
        <title>Genome Sequence of Rhodococcus opacus Strain R7, a Biodegrader of Mono- and Polycyclic Aromatic Hydrocarbons.</title>
        <authorList>
            <person name="Di Gennaro P."/>
            <person name="Zampolli J."/>
            <person name="Presti I."/>
            <person name="Cappelletti M."/>
            <person name="D'Ursi P."/>
            <person name="Orro A."/>
            <person name="Mezzelani A."/>
            <person name="Milanesi L."/>
        </authorList>
    </citation>
    <scope>NUCLEOTIDE SEQUENCE [LARGE SCALE GENOMIC DNA]</scope>
    <source>
        <strain evidence="2 3">R7</strain>
    </source>
</reference>
<feature type="signal peptide" evidence="1">
    <location>
        <begin position="1"/>
        <end position="31"/>
    </location>
</feature>
<evidence type="ECO:0000256" key="1">
    <source>
        <dbReference type="SAM" id="SignalP"/>
    </source>
</evidence>
<keyword evidence="1" id="KW-0732">Signal</keyword>
<name>A0A076EWU0_RHOOP</name>